<dbReference type="RefSeq" id="WP_404538880.1">
    <property type="nucleotide sequence ID" value="NZ_JADIKL010000004.1"/>
</dbReference>
<proteinExistence type="predicted"/>
<dbReference type="EMBL" id="JADIKL010000004">
    <property type="protein sequence ID" value="MFK2931101.1"/>
    <property type="molecule type" value="Genomic_DNA"/>
</dbReference>
<name>A0ABW8KGI7_9GAMM</name>
<evidence type="ECO:0000313" key="2">
    <source>
        <dbReference type="Proteomes" id="UP001620397"/>
    </source>
</evidence>
<dbReference type="Pfam" id="PF13376">
    <property type="entry name" value="OmdA"/>
    <property type="match status" value="1"/>
</dbReference>
<accession>A0ABW8KGI7</accession>
<keyword evidence="2" id="KW-1185">Reference proteome</keyword>
<organism evidence="1 2">
    <name type="scientific">Dyella agri</name>
    <dbReference type="NCBI Taxonomy" id="1926869"/>
    <lineage>
        <taxon>Bacteria</taxon>
        <taxon>Pseudomonadati</taxon>
        <taxon>Pseudomonadota</taxon>
        <taxon>Gammaproteobacteria</taxon>
        <taxon>Lysobacterales</taxon>
        <taxon>Rhodanobacteraceae</taxon>
        <taxon>Dyella</taxon>
    </lineage>
</organism>
<reference evidence="1 2" key="1">
    <citation type="submission" date="2020-10" db="EMBL/GenBank/DDBJ databases">
        <title>Phylogeny of dyella-like bacteria.</title>
        <authorList>
            <person name="Fu J."/>
        </authorList>
    </citation>
    <scope>NUCLEOTIDE SEQUENCE [LARGE SCALE GENOMIC DNA]</scope>
    <source>
        <strain evidence="1 2">DKC-1</strain>
    </source>
</reference>
<evidence type="ECO:0000313" key="1">
    <source>
        <dbReference type="EMBL" id="MFK2931101.1"/>
    </source>
</evidence>
<dbReference type="Proteomes" id="UP001620397">
    <property type="component" value="Unassembled WGS sequence"/>
</dbReference>
<sequence length="195" mass="22118">MAPAKSKPEAQQRQFQSAQEFRSWLATEHAQADGLLLRIFKKDSGVESITYAEALDQALCFGWVDGQKLPLDADSWIQKFTPRGPKSRWSKRNTEHVDRLIREGHMTAAGLKEVDAARADGRWAAAYDSPANATVPPEFLKELARNKKASQFYASLNRANLYAIAYRLQTAKLPETKIKRMKQIIEMLARGEKFH</sequence>
<gene>
    <name evidence="1" type="ORF">ISP14_09880</name>
</gene>
<protein>
    <submittedName>
        <fullName evidence="1">YdeI/OmpD-associated family protein</fullName>
    </submittedName>
</protein>
<comment type="caution">
    <text evidence="1">The sequence shown here is derived from an EMBL/GenBank/DDBJ whole genome shotgun (WGS) entry which is preliminary data.</text>
</comment>